<dbReference type="SUPFAM" id="SSF57802">
    <property type="entry name" value="Rubredoxin-like"/>
    <property type="match status" value="1"/>
</dbReference>
<dbReference type="InterPro" id="IPR024934">
    <property type="entry name" value="Rubredoxin-like_dom"/>
</dbReference>
<dbReference type="SUPFAM" id="SSF50475">
    <property type="entry name" value="FMN-binding split barrel"/>
    <property type="match status" value="1"/>
</dbReference>
<feature type="domain" description="Rubredoxin-like" evidence="5">
    <location>
        <begin position="110"/>
        <end position="161"/>
    </location>
</feature>
<dbReference type="Pfam" id="PF00301">
    <property type="entry name" value="Rubredoxin"/>
    <property type="match status" value="1"/>
</dbReference>
<dbReference type="Pfam" id="PF01613">
    <property type="entry name" value="Flavin_Reduct"/>
    <property type="match status" value="1"/>
</dbReference>
<dbReference type="InterPro" id="IPR024935">
    <property type="entry name" value="Rubredoxin_dom"/>
</dbReference>
<dbReference type="InterPro" id="IPR018527">
    <property type="entry name" value="Rubredoxin_Fe_BS"/>
</dbReference>
<dbReference type="PROSITE" id="PS50903">
    <property type="entry name" value="RUBREDOXIN_LIKE"/>
    <property type="match status" value="1"/>
</dbReference>
<reference evidence="6" key="1">
    <citation type="journal article" date="2014" name="Front. Microbiol.">
        <title>High frequency of phylogenetically diverse reductive dehalogenase-homologous genes in deep subseafloor sedimentary metagenomes.</title>
        <authorList>
            <person name="Kawai M."/>
            <person name="Futagami T."/>
            <person name="Toyoda A."/>
            <person name="Takaki Y."/>
            <person name="Nishi S."/>
            <person name="Hori S."/>
            <person name="Arai W."/>
            <person name="Tsubouchi T."/>
            <person name="Morono Y."/>
            <person name="Uchiyama I."/>
            <person name="Ito T."/>
            <person name="Fujiyama A."/>
            <person name="Inagaki F."/>
            <person name="Takami H."/>
        </authorList>
    </citation>
    <scope>NUCLEOTIDE SEQUENCE</scope>
    <source>
        <strain evidence="6">Expedition CK06-06</strain>
    </source>
</reference>
<keyword evidence="3" id="KW-0249">Electron transport</keyword>
<keyword evidence="4" id="KW-0408">Iron</keyword>
<sequence>MSFVGRFGFRSGREIDKFEQINFKIGQTGSPIVLDNTVGFIEAEVAQSIDVVTHTLFIAKIVACETLDGGKEPMTYAYYRDIKHGRTPKTAATYIREKPVAKLKEGVTNMKKYKCLMCGYIYDPEVGDPDNDVEAGTAFEDLPDDWVCPECGAGKDEFEPVED</sequence>
<dbReference type="PANTHER" id="PTHR47627:SF1">
    <property type="entry name" value="RUBREDOXIN-1-RELATED"/>
    <property type="match status" value="1"/>
</dbReference>
<dbReference type="GO" id="GO:0009055">
    <property type="term" value="F:electron transfer activity"/>
    <property type="evidence" value="ECO:0007669"/>
    <property type="project" value="TreeGrafter"/>
</dbReference>
<dbReference type="CDD" id="cd00730">
    <property type="entry name" value="rubredoxin"/>
    <property type="match status" value="1"/>
</dbReference>
<dbReference type="InterPro" id="IPR002563">
    <property type="entry name" value="Flavin_Rdtase-like_dom"/>
</dbReference>
<keyword evidence="1" id="KW-0813">Transport</keyword>
<keyword evidence="2" id="KW-0479">Metal-binding</keyword>
<dbReference type="PROSITE" id="PS00202">
    <property type="entry name" value="RUBREDOXIN"/>
    <property type="match status" value="1"/>
</dbReference>
<evidence type="ECO:0000256" key="4">
    <source>
        <dbReference type="ARBA" id="ARBA00023004"/>
    </source>
</evidence>
<evidence type="ECO:0000256" key="2">
    <source>
        <dbReference type="ARBA" id="ARBA00022723"/>
    </source>
</evidence>
<evidence type="ECO:0000259" key="5">
    <source>
        <dbReference type="PROSITE" id="PS50903"/>
    </source>
</evidence>
<proteinExistence type="predicted"/>
<comment type="caution">
    <text evidence="6">The sequence shown here is derived from an EMBL/GenBank/DDBJ whole genome shotgun (WGS) entry which is preliminary data.</text>
</comment>
<dbReference type="PANTHER" id="PTHR47627">
    <property type="entry name" value="RUBREDOXIN"/>
    <property type="match status" value="1"/>
</dbReference>
<dbReference type="EMBL" id="BARW01000889">
    <property type="protein sequence ID" value="GAI70657.1"/>
    <property type="molecule type" value="Genomic_DNA"/>
</dbReference>
<dbReference type="PRINTS" id="PR00163">
    <property type="entry name" value="RUBREDOXIN"/>
</dbReference>
<dbReference type="Gene3D" id="2.20.28.10">
    <property type="match status" value="1"/>
</dbReference>
<accession>X1QQ45</accession>
<dbReference type="GO" id="GO:0005506">
    <property type="term" value="F:iron ion binding"/>
    <property type="evidence" value="ECO:0007669"/>
    <property type="project" value="InterPro"/>
</dbReference>
<evidence type="ECO:0000256" key="3">
    <source>
        <dbReference type="ARBA" id="ARBA00022982"/>
    </source>
</evidence>
<dbReference type="Gene3D" id="2.30.110.10">
    <property type="entry name" value="Electron Transport, Fmn-binding Protein, Chain A"/>
    <property type="match status" value="1"/>
</dbReference>
<dbReference type="InterPro" id="IPR050526">
    <property type="entry name" value="Rubredoxin_ET"/>
</dbReference>
<dbReference type="InterPro" id="IPR012349">
    <property type="entry name" value="Split_barrel_FMN-bd"/>
</dbReference>
<dbReference type="GO" id="GO:0043448">
    <property type="term" value="P:alkane catabolic process"/>
    <property type="evidence" value="ECO:0007669"/>
    <property type="project" value="TreeGrafter"/>
</dbReference>
<dbReference type="NCBIfam" id="NF045768">
    <property type="entry name" value="RubredRD"/>
    <property type="match status" value="1"/>
</dbReference>
<evidence type="ECO:0000313" key="6">
    <source>
        <dbReference type="EMBL" id="GAI70657.1"/>
    </source>
</evidence>
<evidence type="ECO:0000256" key="1">
    <source>
        <dbReference type="ARBA" id="ARBA00022448"/>
    </source>
</evidence>
<dbReference type="GO" id="GO:0010181">
    <property type="term" value="F:FMN binding"/>
    <property type="evidence" value="ECO:0007669"/>
    <property type="project" value="InterPro"/>
</dbReference>
<dbReference type="AlphaFoldDB" id="X1QQ45"/>
<dbReference type="FunFam" id="2.20.28.10:FF:000001">
    <property type="entry name" value="Rubredoxin"/>
    <property type="match status" value="1"/>
</dbReference>
<organism evidence="6">
    <name type="scientific">marine sediment metagenome</name>
    <dbReference type="NCBI Taxonomy" id="412755"/>
    <lineage>
        <taxon>unclassified sequences</taxon>
        <taxon>metagenomes</taxon>
        <taxon>ecological metagenomes</taxon>
    </lineage>
</organism>
<protein>
    <recommendedName>
        <fullName evidence="5">Rubredoxin-like domain-containing protein</fullName>
    </recommendedName>
</protein>
<name>X1QQ45_9ZZZZ</name>
<gene>
    <name evidence="6" type="ORF">S12H4_03237</name>
</gene>